<accession>A0A816AL56</accession>
<dbReference type="EMBL" id="CAJNOQ010034938">
    <property type="protein sequence ID" value="CAF1597339.1"/>
    <property type="molecule type" value="Genomic_DNA"/>
</dbReference>
<evidence type="ECO:0000313" key="2">
    <source>
        <dbReference type="EMBL" id="CAF4472713.1"/>
    </source>
</evidence>
<dbReference type="InterPro" id="IPR036866">
    <property type="entry name" value="RibonucZ/Hydroxyglut_hydro"/>
</dbReference>
<sequence length="147" mass="16724">GRGQECFAVVVNNIDYLVFDIGIDAELKLNSFNNTDKLPLITNIFLTHYQSDHTAGVLNALNLEHFYDTDAINRQLIVDFPTTKCKPTFARPTNTNLNPKRFDSLNFIAVPFQTPPMDNKTQILVYKNKDLTVKAFRVYHFTADPAV</sequence>
<dbReference type="Proteomes" id="UP000663829">
    <property type="component" value="Unassembled WGS sequence"/>
</dbReference>
<evidence type="ECO:0000313" key="1">
    <source>
        <dbReference type="EMBL" id="CAF1597339.1"/>
    </source>
</evidence>
<protein>
    <recommendedName>
        <fullName evidence="4">Metallo-beta-lactamase domain-containing protein</fullName>
    </recommendedName>
</protein>
<dbReference type="Gene3D" id="3.60.15.10">
    <property type="entry name" value="Ribonuclease Z/Hydroxyacylglutathione hydrolase-like"/>
    <property type="match status" value="1"/>
</dbReference>
<name>A0A816AL56_9BILA</name>
<reference evidence="1" key="1">
    <citation type="submission" date="2021-02" db="EMBL/GenBank/DDBJ databases">
        <authorList>
            <person name="Nowell W R."/>
        </authorList>
    </citation>
    <scope>NUCLEOTIDE SEQUENCE</scope>
</reference>
<gene>
    <name evidence="1" type="ORF">GPM918_LOCUS42187</name>
    <name evidence="2" type="ORF">SRO942_LOCUS43380</name>
</gene>
<feature type="non-terminal residue" evidence="1">
    <location>
        <position position="147"/>
    </location>
</feature>
<evidence type="ECO:0000313" key="3">
    <source>
        <dbReference type="Proteomes" id="UP000663829"/>
    </source>
</evidence>
<keyword evidence="3" id="KW-1185">Reference proteome</keyword>
<dbReference type="SUPFAM" id="SSF56281">
    <property type="entry name" value="Metallo-hydrolase/oxidoreductase"/>
    <property type="match status" value="1"/>
</dbReference>
<comment type="caution">
    <text evidence="1">The sequence shown here is derived from an EMBL/GenBank/DDBJ whole genome shotgun (WGS) entry which is preliminary data.</text>
</comment>
<proteinExistence type="predicted"/>
<dbReference type="EMBL" id="CAJOBC010101262">
    <property type="protein sequence ID" value="CAF4472713.1"/>
    <property type="molecule type" value="Genomic_DNA"/>
</dbReference>
<feature type="non-terminal residue" evidence="1">
    <location>
        <position position="1"/>
    </location>
</feature>
<evidence type="ECO:0008006" key="4">
    <source>
        <dbReference type="Google" id="ProtNLM"/>
    </source>
</evidence>
<dbReference type="AlphaFoldDB" id="A0A816AL56"/>
<dbReference type="Proteomes" id="UP000681722">
    <property type="component" value="Unassembled WGS sequence"/>
</dbReference>
<dbReference type="OrthoDB" id="17458at2759"/>
<organism evidence="1 3">
    <name type="scientific">Didymodactylos carnosus</name>
    <dbReference type="NCBI Taxonomy" id="1234261"/>
    <lineage>
        <taxon>Eukaryota</taxon>
        <taxon>Metazoa</taxon>
        <taxon>Spiralia</taxon>
        <taxon>Gnathifera</taxon>
        <taxon>Rotifera</taxon>
        <taxon>Eurotatoria</taxon>
        <taxon>Bdelloidea</taxon>
        <taxon>Philodinida</taxon>
        <taxon>Philodinidae</taxon>
        <taxon>Didymodactylos</taxon>
    </lineage>
</organism>